<dbReference type="PANTHER" id="PTHR36573:SF1">
    <property type="entry name" value="INTERMEMBRANE PHOSPHOLIPID TRANSPORT SYSTEM BINDING PROTEIN MLAC"/>
    <property type="match status" value="1"/>
</dbReference>
<comment type="caution">
    <text evidence="2">The sequence shown here is derived from an EMBL/GenBank/DDBJ whole genome shotgun (WGS) entry which is preliminary data.</text>
</comment>
<dbReference type="AlphaFoldDB" id="A0A7C5MXY0"/>
<feature type="signal peptide" evidence="1">
    <location>
        <begin position="1"/>
        <end position="20"/>
    </location>
</feature>
<protein>
    <submittedName>
        <fullName evidence="2">ABC transporter substrate-binding protein</fullName>
    </submittedName>
</protein>
<dbReference type="Pfam" id="PF05494">
    <property type="entry name" value="MlaC"/>
    <property type="match status" value="1"/>
</dbReference>
<gene>
    <name evidence="2" type="ORF">ENJ98_03400</name>
</gene>
<reference evidence="2" key="1">
    <citation type="journal article" date="2020" name="mSystems">
        <title>Genome- and Community-Level Interaction Insights into Carbon Utilization and Element Cycling Functions of Hydrothermarchaeota in Hydrothermal Sediment.</title>
        <authorList>
            <person name="Zhou Z."/>
            <person name="Liu Y."/>
            <person name="Xu W."/>
            <person name="Pan J."/>
            <person name="Luo Z.H."/>
            <person name="Li M."/>
        </authorList>
    </citation>
    <scope>NUCLEOTIDE SEQUENCE [LARGE SCALE GENOMIC DNA]</scope>
    <source>
        <strain evidence="2">HyVt-535</strain>
    </source>
</reference>
<sequence>MKIREAVAMLVLCLWGGVSSANGVPDPQELVRSTAEYVLSEVRAHKAELERDNSGIYRLVEERVIPHFDFRRMTRSALGRYWRQATEEQRNRLTREFQELLVRTYAIMLLSYSDEKVEYLPFRGRPGDKRVVVRTKVYTSDGAPPVPIDYRLYFKDGQWKVYDVVVDGVSLVSNYRGTFASEVRKGGIEGLIVSLEKHNRELGNG</sequence>
<dbReference type="Proteomes" id="UP000886100">
    <property type="component" value="Unassembled WGS sequence"/>
</dbReference>
<dbReference type="PIRSF" id="PIRSF004649">
    <property type="entry name" value="MlaC"/>
    <property type="match status" value="1"/>
</dbReference>
<dbReference type="PANTHER" id="PTHR36573">
    <property type="entry name" value="INTERMEMBRANE PHOSPHOLIPID TRANSPORT SYSTEM BINDING PROTEIN MLAC"/>
    <property type="match status" value="1"/>
</dbReference>
<feature type="chain" id="PRO_5028114279" evidence="1">
    <location>
        <begin position="21"/>
        <end position="205"/>
    </location>
</feature>
<organism evidence="2">
    <name type="scientific">Thiolapillus brandeum</name>
    <dbReference type="NCBI Taxonomy" id="1076588"/>
    <lineage>
        <taxon>Bacteria</taxon>
        <taxon>Pseudomonadati</taxon>
        <taxon>Pseudomonadota</taxon>
        <taxon>Gammaproteobacteria</taxon>
        <taxon>Chromatiales</taxon>
        <taxon>Sedimenticolaceae</taxon>
        <taxon>Thiolapillus</taxon>
    </lineage>
</organism>
<keyword evidence="1" id="KW-0732">Signal</keyword>
<evidence type="ECO:0000256" key="1">
    <source>
        <dbReference type="SAM" id="SignalP"/>
    </source>
</evidence>
<dbReference type="EMBL" id="DROM01000207">
    <property type="protein sequence ID" value="HHH13259.1"/>
    <property type="molecule type" value="Genomic_DNA"/>
</dbReference>
<proteinExistence type="predicted"/>
<evidence type="ECO:0000313" key="2">
    <source>
        <dbReference type="EMBL" id="HHH13259.1"/>
    </source>
</evidence>
<dbReference type="Gene3D" id="1.10.10.640">
    <property type="entry name" value="phospholipid-binding protein"/>
    <property type="match status" value="1"/>
</dbReference>
<name>A0A7C5MXY0_9GAMM</name>
<accession>A0A7C5MXY0</accession>
<dbReference type="InterPro" id="IPR008869">
    <property type="entry name" value="MlaC/ttg2D"/>
</dbReference>
<dbReference type="Gene3D" id="3.10.450.50">
    <property type="match status" value="1"/>
</dbReference>